<proteinExistence type="predicted"/>
<keyword evidence="3" id="KW-1185">Reference proteome</keyword>
<comment type="caution">
    <text evidence="2">The sequence shown here is derived from an EMBL/GenBank/DDBJ whole genome shotgun (WGS) entry which is preliminary data.</text>
</comment>
<dbReference type="Gene3D" id="1.20.5.300">
    <property type="match status" value="1"/>
</dbReference>
<accession>A0ABR7DHZ9</accession>
<dbReference type="EMBL" id="JACOOO010000050">
    <property type="protein sequence ID" value="MBC5631075.1"/>
    <property type="molecule type" value="Genomic_DNA"/>
</dbReference>
<feature type="coiled-coil region" evidence="1">
    <location>
        <begin position="2"/>
        <end position="29"/>
    </location>
</feature>
<dbReference type="Proteomes" id="UP000596929">
    <property type="component" value="Unassembled WGS sequence"/>
</dbReference>
<organism evidence="2 3">
    <name type="scientific">Clostridium hominis</name>
    <dbReference type="NCBI Taxonomy" id="2763036"/>
    <lineage>
        <taxon>Bacteria</taxon>
        <taxon>Bacillati</taxon>
        <taxon>Bacillota</taxon>
        <taxon>Clostridia</taxon>
        <taxon>Eubacteriales</taxon>
        <taxon>Clostridiaceae</taxon>
        <taxon>Clostridium</taxon>
    </lineage>
</organism>
<dbReference type="RefSeq" id="WP_186861161.1">
    <property type="nucleotide sequence ID" value="NZ_JACOOO010000050.1"/>
</dbReference>
<reference evidence="2 3" key="1">
    <citation type="submission" date="2020-08" db="EMBL/GenBank/DDBJ databases">
        <title>Genome public.</title>
        <authorList>
            <person name="Liu C."/>
            <person name="Sun Q."/>
        </authorList>
    </citation>
    <scope>NUCLEOTIDE SEQUENCE [LARGE SCALE GENOMIC DNA]</scope>
    <source>
        <strain evidence="2 3">NSJ-6</strain>
    </source>
</reference>
<evidence type="ECO:0000313" key="3">
    <source>
        <dbReference type="Proteomes" id="UP000596929"/>
    </source>
</evidence>
<sequence length="72" mass="8158">MEKEILEILKRLESKVDGIEKKLDGVVEQTADLVEFRSEILNKVDGIRDDLSTVELVTANNYKDIAKLKAVK</sequence>
<name>A0ABR7DHZ9_9CLOT</name>
<protein>
    <submittedName>
        <fullName evidence="2">Plasmid stabilization protein</fullName>
    </submittedName>
</protein>
<gene>
    <name evidence="2" type="ORF">H8S20_19820</name>
</gene>
<evidence type="ECO:0000256" key="1">
    <source>
        <dbReference type="SAM" id="Coils"/>
    </source>
</evidence>
<evidence type="ECO:0000313" key="2">
    <source>
        <dbReference type="EMBL" id="MBC5631075.1"/>
    </source>
</evidence>
<keyword evidence="1" id="KW-0175">Coiled coil</keyword>